<dbReference type="EMBL" id="VSRR010075005">
    <property type="protein sequence ID" value="MPC87605.1"/>
    <property type="molecule type" value="Genomic_DNA"/>
</dbReference>
<evidence type="ECO:0000313" key="2">
    <source>
        <dbReference type="Proteomes" id="UP000324222"/>
    </source>
</evidence>
<sequence length="39" mass="4181">MELIRRRAGAWPGEATFLISPRWLPAALRTGCGKAGGGR</sequence>
<name>A0A5B7IYK5_PORTR</name>
<accession>A0A5B7IYK5</accession>
<organism evidence="1 2">
    <name type="scientific">Portunus trituberculatus</name>
    <name type="common">Swimming crab</name>
    <name type="synonym">Neptunus trituberculatus</name>
    <dbReference type="NCBI Taxonomy" id="210409"/>
    <lineage>
        <taxon>Eukaryota</taxon>
        <taxon>Metazoa</taxon>
        <taxon>Ecdysozoa</taxon>
        <taxon>Arthropoda</taxon>
        <taxon>Crustacea</taxon>
        <taxon>Multicrustacea</taxon>
        <taxon>Malacostraca</taxon>
        <taxon>Eumalacostraca</taxon>
        <taxon>Eucarida</taxon>
        <taxon>Decapoda</taxon>
        <taxon>Pleocyemata</taxon>
        <taxon>Brachyura</taxon>
        <taxon>Eubrachyura</taxon>
        <taxon>Portunoidea</taxon>
        <taxon>Portunidae</taxon>
        <taxon>Portuninae</taxon>
        <taxon>Portunus</taxon>
    </lineage>
</organism>
<reference evidence="1 2" key="1">
    <citation type="submission" date="2019-05" db="EMBL/GenBank/DDBJ databases">
        <title>Another draft genome of Portunus trituberculatus and its Hox gene families provides insights of decapod evolution.</title>
        <authorList>
            <person name="Jeong J.-H."/>
            <person name="Song I."/>
            <person name="Kim S."/>
            <person name="Choi T."/>
            <person name="Kim D."/>
            <person name="Ryu S."/>
            <person name="Kim W."/>
        </authorList>
    </citation>
    <scope>NUCLEOTIDE SEQUENCE [LARGE SCALE GENOMIC DNA]</scope>
    <source>
        <tissue evidence="1">Muscle</tissue>
    </source>
</reference>
<proteinExistence type="predicted"/>
<comment type="caution">
    <text evidence="1">The sequence shown here is derived from an EMBL/GenBank/DDBJ whole genome shotgun (WGS) entry which is preliminary data.</text>
</comment>
<gene>
    <name evidence="1" type="ORF">E2C01_082471</name>
</gene>
<keyword evidence="2" id="KW-1185">Reference proteome</keyword>
<dbReference type="AlphaFoldDB" id="A0A5B7IYK5"/>
<evidence type="ECO:0000313" key="1">
    <source>
        <dbReference type="EMBL" id="MPC87605.1"/>
    </source>
</evidence>
<dbReference type="Proteomes" id="UP000324222">
    <property type="component" value="Unassembled WGS sequence"/>
</dbReference>
<protein>
    <submittedName>
        <fullName evidence="1">Uncharacterized protein</fullName>
    </submittedName>
</protein>